<dbReference type="Proteomes" id="UP000007798">
    <property type="component" value="Unassembled WGS sequence"/>
</dbReference>
<reference evidence="1 2" key="1">
    <citation type="journal article" date="2007" name="Nature">
        <title>Evolution of genes and genomes on the Drosophila phylogeny.</title>
        <authorList>
            <consortium name="Drosophila 12 Genomes Consortium"/>
            <person name="Clark A.G."/>
            <person name="Eisen M.B."/>
            <person name="Smith D.R."/>
            <person name="Bergman C.M."/>
            <person name="Oliver B."/>
            <person name="Markow T.A."/>
            <person name="Kaufman T.C."/>
            <person name="Kellis M."/>
            <person name="Gelbart W."/>
            <person name="Iyer V.N."/>
            <person name="Pollard D.A."/>
            <person name="Sackton T.B."/>
            <person name="Larracuente A.M."/>
            <person name="Singh N.D."/>
            <person name="Abad J.P."/>
            <person name="Abt D.N."/>
            <person name="Adryan B."/>
            <person name="Aguade M."/>
            <person name="Akashi H."/>
            <person name="Anderson W.W."/>
            <person name="Aquadro C.F."/>
            <person name="Ardell D.H."/>
            <person name="Arguello R."/>
            <person name="Artieri C.G."/>
            <person name="Barbash D.A."/>
            <person name="Barker D."/>
            <person name="Barsanti P."/>
            <person name="Batterham P."/>
            <person name="Batzoglou S."/>
            <person name="Begun D."/>
            <person name="Bhutkar A."/>
            <person name="Blanco E."/>
            <person name="Bosak S.A."/>
            <person name="Bradley R.K."/>
            <person name="Brand A.D."/>
            <person name="Brent M.R."/>
            <person name="Brooks A.N."/>
            <person name="Brown R.H."/>
            <person name="Butlin R.K."/>
            <person name="Caggese C."/>
            <person name="Calvi B.R."/>
            <person name="Bernardo de Carvalho A."/>
            <person name="Caspi A."/>
            <person name="Castrezana S."/>
            <person name="Celniker S.E."/>
            <person name="Chang J.L."/>
            <person name="Chapple C."/>
            <person name="Chatterji S."/>
            <person name="Chinwalla A."/>
            <person name="Civetta A."/>
            <person name="Clifton S.W."/>
            <person name="Comeron J.M."/>
            <person name="Costello J.C."/>
            <person name="Coyne J.A."/>
            <person name="Daub J."/>
            <person name="David R.G."/>
            <person name="Delcher A.L."/>
            <person name="Delehaunty K."/>
            <person name="Do C.B."/>
            <person name="Ebling H."/>
            <person name="Edwards K."/>
            <person name="Eickbush T."/>
            <person name="Evans J.D."/>
            <person name="Filipski A."/>
            <person name="Findeiss S."/>
            <person name="Freyhult E."/>
            <person name="Fulton L."/>
            <person name="Fulton R."/>
            <person name="Garcia A.C."/>
            <person name="Gardiner A."/>
            <person name="Garfield D.A."/>
            <person name="Garvin B.E."/>
            <person name="Gibson G."/>
            <person name="Gilbert D."/>
            <person name="Gnerre S."/>
            <person name="Godfrey J."/>
            <person name="Good R."/>
            <person name="Gotea V."/>
            <person name="Gravely B."/>
            <person name="Greenberg A.J."/>
            <person name="Griffiths-Jones S."/>
            <person name="Gross S."/>
            <person name="Guigo R."/>
            <person name="Gustafson E.A."/>
            <person name="Haerty W."/>
            <person name="Hahn M.W."/>
            <person name="Halligan D.L."/>
            <person name="Halpern A.L."/>
            <person name="Halter G.M."/>
            <person name="Han M.V."/>
            <person name="Heger A."/>
            <person name="Hillier L."/>
            <person name="Hinrichs A.S."/>
            <person name="Holmes I."/>
            <person name="Hoskins R.A."/>
            <person name="Hubisz M.J."/>
            <person name="Hultmark D."/>
            <person name="Huntley M.A."/>
            <person name="Jaffe D.B."/>
            <person name="Jagadeeshan S."/>
            <person name="Jeck W.R."/>
            <person name="Johnson J."/>
            <person name="Jones C.D."/>
            <person name="Jordan W.C."/>
            <person name="Karpen G.H."/>
            <person name="Kataoka E."/>
            <person name="Keightley P.D."/>
            <person name="Kheradpour P."/>
            <person name="Kirkness E.F."/>
            <person name="Koerich L.B."/>
            <person name="Kristiansen K."/>
            <person name="Kudrna D."/>
            <person name="Kulathinal R.J."/>
            <person name="Kumar S."/>
            <person name="Kwok R."/>
            <person name="Lander E."/>
            <person name="Langley C.H."/>
            <person name="Lapoint R."/>
            <person name="Lazzaro B.P."/>
            <person name="Lee S.J."/>
            <person name="Levesque L."/>
            <person name="Li R."/>
            <person name="Lin C.F."/>
            <person name="Lin M.F."/>
            <person name="Lindblad-Toh K."/>
            <person name="Llopart A."/>
            <person name="Long M."/>
            <person name="Low L."/>
            <person name="Lozovsky E."/>
            <person name="Lu J."/>
            <person name="Luo M."/>
            <person name="Machado C.A."/>
            <person name="Makalowski W."/>
            <person name="Marzo M."/>
            <person name="Matsuda M."/>
            <person name="Matzkin L."/>
            <person name="McAllister B."/>
            <person name="McBride C.S."/>
            <person name="McKernan B."/>
            <person name="McKernan K."/>
            <person name="Mendez-Lago M."/>
            <person name="Minx P."/>
            <person name="Mollenhauer M.U."/>
            <person name="Montooth K."/>
            <person name="Mount S.M."/>
            <person name="Mu X."/>
            <person name="Myers E."/>
            <person name="Negre B."/>
            <person name="Newfeld S."/>
            <person name="Nielsen R."/>
            <person name="Noor M.A."/>
            <person name="O'Grady P."/>
            <person name="Pachter L."/>
            <person name="Papaceit M."/>
            <person name="Parisi M.J."/>
            <person name="Parisi M."/>
            <person name="Parts L."/>
            <person name="Pedersen J.S."/>
            <person name="Pesole G."/>
            <person name="Phillippy A.M."/>
            <person name="Ponting C.P."/>
            <person name="Pop M."/>
            <person name="Porcelli D."/>
            <person name="Powell J.R."/>
            <person name="Prohaska S."/>
            <person name="Pruitt K."/>
            <person name="Puig M."/>
            <person name="Quesneville H."/>
            <person name="Ram K.R."/>
            <person name="Rand D."/>
            <person name="Rasmussen M.D."/>
            <person name="Reed L.K."/>
            <person name="Reenan R."/>
            <person name="Reily A."/>
            <person name="Remington K.A."/>
            <person name="Rieger T.T."/>
            <person name="Ritchie M.G."/>
            <person name="Robin C."/>
            <person name="Rogers Y.H."/>
            <person name="Rohde C."/>
            <person name="Rozas J."/>
            <person name="Rubenfield M.J."/>
            <person name="Ruiz A."/>
            <person name="Russo S."/>
            <person name="Salzberg S.L."/>
            <person name="Sanchez-Gracia A."/>
            <person name="Saranga D.J."/>
            <person name="Sato H."/>
            <person name="Schaeffer S.W."/>
            <person name="Schatz M.C."/>
            <person name="Schlenke T."/>
            <person name="Schwartz R."/>
            <person name="Segarra C."/>
            <person name="Singh R.S."/>
            <person name="Sirot L."/>
            <person name="Sirota M."/>
            <person name="Sisneros N.B."/>
            <person name="Smith C.D."/>
            <person name="Smith T.F."/>
            <person name="Spieth J."/>
            <person name="Stage D.E."/>
            <person name="Stark A."/>
            <person name="Stephan W."/>
            <person name="Strausberg R.L."/>
            <person name="Strempel S."/>
            <person name="Sturgill D."/>
            <person name="Sutton G."/>
            <person name="Sutton G.G."/>
            <person name="Tao W."/>
            <person name="Teichmann S."/>
            <person name="Tobari Y.N."/>
            <person name="Tomimura Y."/>
            <person name="Tsolas J.M."/>
            <person name="Valente V.L."/>
            <person name="Venter E."/>
            <person name="Venter J.C."/>
            <person name="Vicario S."/>
            <person name="Vieira F.G."/>
            <person name="Vilella A.J."/>
            <person name="Villasante A."/>
            <person name="Walenz B."/>
            <person name="Wang J."/>
            <person name="Wasserman M."/>
            <person name="Watts T."/>
            <person name="Wilson D."/>
            <person name="Wilson R.K."/>
            <person name="Wing R.A."/>
            <person name="Wolfner M.F."/>
            <person name="Wong A."/>
            <person name="Wong G.K."/>
            <person name="Wu C.I."/>
            <person name="Wu G."/>
            <person name="Yamamoto D."/>
            <person name="Yang H.P."/>
            <person name="Yang S.P."/>
            <person name="Yorke J.A."/>
            <person name="Yoshida K."/>
            <person name="Zdobnov E."/>
            <person name="Zhang P."/>
            <person name="Zhang Y."/>
            <person name="Zimin A.V."/>
            <person name="Baldwin J."/>
            <person name="Abdouelleil A."/>
            <person name="Abdulkadir J."/>
            <person name="Abebe A."/>
            <person name="Abera B."/>
            <person name="Abreu J."/>
            <person name="Acer S.C."/>
            <person name="Aftuck L."/>
            <person name="Alexander A."/>
            <person name="An P."/>
            <person name="Anderson E."/>
            <person name="Anderson S."/>
            <person name="Arachi H."/>
            <person name="Azer M."/>
            <person name="Bachantsang P."/>
            <person name="Barry A."/>
            <person name="Bayul T."/>
            <person name="Berlin A."/>
            <person name="Bessette D."/>
            <person name="Bloom T."/>
            <person name="Blye J."/>
            <person name="Boguslavskiy L."/>
            <person name="Bonnet C."/>
            <person name="Boukhgalter B."/>
            <person name="Bourzgui I."/>
            <person name="Brown A."/>
            <person name="Cahill P."/>
            <person name="Channer S."/>
            <person name="Cheshatsang Y."/>
            <person name="Chuda L."/>
            <person name="Citroen M."/>
            <person name="Collymore A."/>
            <person name="Cooke P."/>
            <person name="Costello M."/>
            <person name="D'Aco K."/>
            <person name="Daza R."/>
            <person name="De Haan G."/>
            <person name="DeGray S."/>
            <person name="DeMaso C."/>
            <person name="Dhargay N."/>
            <person name="Dooley K."/>
            <person name="Dooley E."/>
            <person name="Doricent M."/>
            <person name="Dorje P."/>
            <person name="Dorjee K."/>
            <person name="Dupes A."/>
            <person name="Elong R."/>
            <person name="Falk J."/>
            <person name="Farina A."/>
            <person name="Faro S."/>
            <person name="Ferguson D."/>
            <person name="Fisher S."/>
            <person name="Foley C.D."/>
            <person name="Franke A."/>
            <person name="Friedrich D."/>
            <person name="Gadbois L."/>
            <person name="Gearin G."/>
            <person name="Gearin C.R."/>
            <person name="Giannoukos G."/>
            <person name="Goode T."/>
            <person name="Graham J."/>
            <person name="Grandbois E."/>
            <person name="Grewal S."/>
            <person name="Gyaltsen K."/>
            <person name="Hafez N."/>
            <person name="Hagos B."/>
            <person name="Hall J."/>
            <person name="Henson C."/>
            <person name="Hollinger A."/>
            <person name="Honan T."/>
            <person name="Huard M.D."/>
            <person name="Hughes L."/>
            <person name="Hurhula B."/>
            <person name="Husby M.E."/>
            <person name="Kamat A."/>
            <person name="Kanga B."/>
            <person name="Kashin S."/>
            <person name="Khazanovich D."/>
            <person name="Kisner P."/>
            <person name="Lance K."/>
            <person name="Lara M."/>
            <person name="Lee W."/>
            <person name="Lennon N."/>
            <person name="Letendre F."/>
            <person name="LeVine R."/>
            <person name="Lipovsky A."/>
            <person name="Liu X."/>
            <person name="Liu J."/>
            <person name="Liu S."/>
            <person name="Lokyitsang T."/>
            <person name="Lokyitsang Y."/>
            <person name="Lubonja R."/>
            <person name="Lui A."/>
            <person name="MacDonald P."/>
            <person name="Magnisalis V."/>
            <person name="Maru K."/>
            <person name="Matthews C."/>
            <person name="McCusker W."/>
            <person name="McDonough S."/>
            <person name="Mehta T."/>
            <person name="Meldrim J."/>
            <person name="Meneus L."/>
            <person name="Mihai O."/>
            <person name="Mihalev A."/>
            <person name="Mihova T."/>
            <person name="Mittelman R."/>
            <person name="Mlenga V."/>
            <person name="Montmayeur A."/>
            <person name="Mulrain L."/>
            <person name="Navidi A."/>
            <person name="Naylor J."/>
            <person name="Negash T."/>
            <person name="Nguyen T."/>
            <person name="Nguyen N."/>
            <person name="Nicol R."/>
            <person name="Norbu C."/>
            <person name="Norbu N."/>
            <person name="Novod N."/>
            <person name="O'Neill B."/>
            <person name="Osman S."/>
            <person name="Markiewicz E."/>
            <person name="Oyono O.L."/>
            <person name="Patti C."/>
            <person name="Phunkhang P."/>
            <person name="Pierre F."/>
            <person name="Priest M."/>
            <person name="Raghuraman S."/>
            <person name="Rege F."/>
            <person name="Reyes R."/>
            <person name="Rise C."/>
            <person name="Rogov P."/>
            <person name="Ross K."/>
            <person name="Ryan E."/>
            <person name="Settipalli S."/>
            <person name="Shea T."/>
            <person name="Sherpa N."/>
            <person name="Shi L."/>
            <person name="Shih D."/>
            <person name="Sparrow T."/>
            <person name="Spaulding J."/>
            <person name="Stalker J."/>
            <person name="Stange-Thomann N."/>
            <person name="Stavropoulos S."/>
            <person name="Stone C."/>
            <person name="Strader C."/>
            <person name="Tesfaye S."/>
            <person name="Thomson T."/>
            <person name="Thoulutsang Y."/>
            <person name="Thoulutsang D."/>
            <person name="Topham K."/>
            <person name="Topping I."/>
            <person name="Tsamla T."/>
            <person name="Vassiliev H."/>
            <person name="Vo A."/>
            <person name="Wangchuk T."/>
            <person name="Wangdi T."/>
            <person name="Weiand M."/>
            <person name="Wilkinson J."/>
            <person name="Wilson A."/>
            <person name="Yadav S."/>
            <person name="Young G."/>
            <person name="Yu Q."/>
            <person name="Zembek L."/>
            <person name="Zhong D."/>
            <person name="Zimmer A."/>
            <person name="Zwirko Z."/>
            <person name="Jaffe D.B."/>
            <person name="Alvarez P."/>
            <person name="Brockman W."/>
            <person name="Butler J."/>
            <person name="Chin C."/>
            <person name="Gnerre S."/>
            <person name="Grabherr M."/>
            <person name="Kleber M."/>
            <person name="Mauceli E."/>
            <person name="MacCallum I."/>
        </authorList>
    </citation>
    <scope>NUCLEOTIDE SEQUENCE [LARGE SCALE GENOMIC DNA]</scope>
    <source>
        <strain evidence="2">Tucson 14030-0811.24</strain>
    </source>
</reference>
<dbReference type="KEGG" id="dwi:6641594"/>
<dbReference type="Gene3D" id="1.25.10.10">
    <property type="entry name" value="Leucine-rich Repeat Variant"/>
    <property type="match status" value="1"/>
</dbReference>
<organism evidence="1 2">
    <name type="scientific">Drosophila willistoni</name>
    <name type="common">Fruit fly</name>
    <dbReference type="NCBI Taxonomy" id="7260"/>
    <lineage>
        <taxon>Eukaryota</taxon>
        <taxon>Metazoa</taxon>
        <taxon>Ecdysozoa</taxon>
        <taxon>Arthropoda</taxon>
        <taxon>Hexapoda</taxon>
        <taxon>Insecta</taxon>
        <taxon>Pterygota</taxon>
        <taxon>Neoptera</taxon>
        <taxon>Endopterygota</taxon>
        <taxon>Diptera</taxon>
        <taxon>Brachycera</taxon>
        <taxon>Muscomorpha</taxon>
        <taxon>Ephydroidea</taxon>
        <taxon>Drosophilidae</taxon>
        <taxon>Drosophila</taxon>
        <taxon>Sophophora</taxon>
    </lineage>
</organism>
<dbReference type="PANTHER" id="PTHR16356">
    <property type="entry name" value="TRANSMEMBRANE AND COILED-COIL DOMAIN-CONTAINING PROTEIN 6 TMCO6"/>
    <property type="match status" value="1"/>
</dbReference>
<protein>
    <submittedName>
        <fullName evidence="1">Uncharacterized protein</fullName>
    </submittedName>
</protein>
<keyword evidence="2" id="KW-1185">Reference proteome</keyword>
<dbReference type="InterPro" id="IPR016024">
    <property type="entry name" value="ARM-type_fold"/>
</dbReference>
<evidence type="ECO:0000313" key="1">
    <source>
        <dbReference type="EMBL" id="EDW75563.2"/>
    </source>
</evidence>
<dbReference type="eggNOG" id="ENOG502S9I9">
    <property type="taxonomic scope" value="Eukaryota"/>
</dbReference>
<name>B4MTX4_DROWI</name>
<dbReference type="HOGENOM" id="CLU_1099499_0_0_1"/>
<accession>B4MTX4</accession>
<dbReference type="AlphaFoldDB" id="B4MTX4"/>
<dbReference type="EMBL" id="CH963852">
    <property type="protein sequence ID" value="EDW75563.2"/>
    <property type="molecule type" value="Genomic_DNA"/>
</dbReference>
<dbReference type="InParanoid" id="B4MTX4"/>
<dbReference type="PANTHER" id="PTHR16356:SF1">
    <property type="entry name" value="TRANSMEMBRANE AND COILED-COIL DOMAIN-CONTAINING PROTEIN 6"/>
    <property type="match status" value="1"/>
</dbReference>
<dbReference type="SUPFAM" id="SSF48371">
    <property type="entry name" value="ARM repeat"/>
    <property type="match status" value="1"/>
</dbReference>
<dbReference type="OrthoDB" id="21522at2759"/>
<gene>
    <name evidence="1" type="primary">Dwil\GK23924</name>
    <name evidence="1" type="ORF">Dwil_GK23924</name>
</gene>
<sequence length="355" mass="41569">MENNENPEPALSAPDSFLRLKIREYAQKQRHNQRDQATDAFRFGLGQIRQEITELDNLKIKDVQGLAARIKRRKHATSENMYRLSHAFLQGNENINCFAAIPGASQVLVKELTGPNLERQIEAAECFCNYSLGEPHVAEKISTMAGSYLVTYLDSNELRLKRSCLWTLTNLIATCPKAGKTLLQMQLIPKLWKLYVSDYDELHTDAEISLNLLATTIDGISPEDCHYLSEHMMEKRPSDLHGEYYMFLLYQWEIECKTQKQAEYLIDFFLNQKEINYNNNWSIRYGIRLLANVFYKHPELIQNFSNFEQFANKLNQLFAKRDQELNFELLRMLRNLMELKLCNNNLWLNELKFYG</sequence>
<dbReference type="STRING" id="7260.B4MTX4"/>
<proteinExistence type="predicted"/>
<evidence type="ECO:0000313" key="2">
    <source>
        <dbReference type="Proteomes" id="UP000007798"/>
    </source>
</evidence>
<dbReference type="InterPro" id="IPR011989">
    <property type="entry name" value="ARM-like"/>
</dbReference>